<organism evidence="3 4">
    <name type="scientific">Modestobacter roseus</name>
    <dbReference type="NCBI Taxonomy" id="1181884"/>
    <lineage>
        <taxon>Bacteria</taxon>
        <taxon>Bacillati</taxon>
        <taxon>Actinomycetota</taxon>
        <taxon>Actinomycetes</taxon>
        <taxon>Geodermatophilales</taxon>
        <taxon>Geodermatophilaceae</taxon>
        <taxon>Modestobacter</taxon>
    </lineage>
</organism>
<protein>
    <submittedName>
        <fullName evidence="3">GntP family gluconate:H+ symporter</fullName>
    </submittedName>
</protein>
<sequence length="495" mass="50532">MPEVEPVLGTTPLLLIAVAAVAVLLVLIMKFKVHAFVALVLVSLLTALATRIPTGDVIDTLLAGFGSTLASVALLVGLGAMIGKLLEVTGGAVVLADTMINRFGEKRAPLALGVASLLFGFPIFFDAGFVVFLPIIFSVARQFGGSVLIYALPSAGAFAVMHAFVPPHPGPVGAGDILGADIGLLVVVGLVIGIPTWFISCYLFSQWIGRRVQVGIPSTFAGRKSEADDPRVEASDVDDADGPMGGGGSGATATGGTTTATDTATRTGPPKFSSVLALLLLPLVLILLNTGFNTLATAGAVDGDAGWLDWVTLLGQTPVALLITLLVAATVLSRERFSRSETEDLLNSSIGPVAAIILITGAGGMFGGVLRASGIGTALADSLESIGLPVIVAAFVIATCLRVAQGSATVALLTTAGLIAPAVEAADLSRLDVALVVIAIACGATVLSHVNDSGFWLVGRFLEMDVKTTLRTWTVMETLIGVVGFGIAWVLSGIV</sequence>
<evidence type="ECO:0000256" key="2">
    <source>
        <dbReference type="SAM" id="Phobius"/>
    </source>
</evidence>
<feature type="compositionally biased region" description="Basic and acidic residues" evidence="1">
    <location>
        <begin position="223"/>
        <end position="234"/>
    </location>
</feature>
<dbReference type="GO" id="GO:0015128">
    <property type="term" value="F:gluconate transmembrane transporter activity"/>
    <property type="evidence" value="ECO:0007669"/>
    <property type="project" value="InterPro"/>
</dbReference>
<name>A0A562INQ5_9ACTN</name>
<dbReference type="Pfam" id="PF02447">
    <property type="entry name" value="GntP_permease"/>
    <property type="match status" value="2"/>
</dbReference>
<keyword evidence="2" id="KW-0472">Membrane</keyword>
<feature type="transmembrane region" description="Helical" evidence="2">
    <location>
        <begin position="386"/>
        <end position="419"/>
    </location>
</feature>
<feature type="region of interest" description="Disordered" evidence="1">
    <location>
        <begin position="222"/>
        <end position="266"/>
    </location>
</feature>
<feature type="transmembrane region" description="Helical" evidence="2">
    <location>
        <begin position="313"/>
        <end position="333"/>
    </location>
</feature>
<evidence type="ECO:0000313" key="4">
    <source>
        <dbReference type="Proteomes" id="UP000321490"/>
    </source>
</evidence>
<accession>A0A562INQ5</accession>
<feature type="transmembrane region" description="Helical" evidence="2">
    <location>
        <begin position="60"/>
        <end position="78"/>
    </location>
</feature>
<dbReference type="InterPro" id="IPR003474">
    <property type="entry name" value="Glcn_transporter"/>
</dbReference>
<dbReference type="Proteomes" id="UP000321490">
    <property type="component" value="Unassembled WGS sequence"/>
</dbReference>
<feature type="transmembrane region" description="Helical" evidence="2">
    <location>
        <begin position="147"/>
        <end position="165"/>
    </location>
</feature>
<keyword evidence="2" id="KW-1133">Transmembrane helix</keyword>
<feature type="compositionally biased region" description="Low complexity" evidence="1">
    <location>
        <begin position="251"/>
        <end position="266"/>
    </location>
</feature>
<dbReference type="RefSeq" id="WP_153357088.1">
    <property type="nucleotide sequence ID" value="NZ_JABGDC010000007.1"/>
</dbReference>
<dbReference type="GO" id="GO:0005886">
    <property type="term" value="C:plasma membrane"/>
    <property type="evidence" value="ECO:0007669"/>
    <property type="project" value="TreeGrafter"/>
</dbReference>
<gene>
    <name evidence="3" type="ORF">JD78_00844</name>
</gene>
<feature type="transmembrane region" description="Helical" evidence="2">
    <location>
        <begin position="177"/>
        <end position="204"/>
    </location>
</feature>
<feature type="transmembrane region" description="Helical" evidence="2">
    <location>
        <begin position="431"/>
        <end position="450"/>
    </location>
</feature>
<dbReference type="PANTHER" id="PTHR30354:SF25">
    <property type="entry name" value="INNER MEMBRANE PERMEASE YGBN"/>
    <property type="match status" value="1"/>
</dbReference>
<reference evidence="3 4" key="1">
    <citation type="submission" date="2019-07" db="EMBL/GenBank/DDBJ databases">
        <title>R&amp;d 2014.</title>
        <authorList>
            <person name="Klenk H.-P."/>
        </authorList>
    </citation>
    <scope>NUCLEOTIDE SEQUENCE [LARGE SCALE GENOMIC DNA]</scope>
    <source>
        <strain evidence="3 4">DSM 45764</strain>
    </source>
</reference>
<feature type="transmembrane region" description="Helical" evidence="2">
    <location>
        <begin position="345"/>
        <end position="366"/>
    </location>
</feature>
<feature type="transmembrane region" description="Helical" evidence="2">
    <location>
        <begin position="470"/>
        <end position="491"/>
    </location>
</feature>
<feature type="transmembrane region" description="Helical" evidence="2">
    <location>
        <begin position="6"/>
        <end position="28"/>
    </location>
</feature>
<dbReference type="PIRSF" id="PIRSF002746">
    <property type="entry name" value="Gluconate_transporter"/>
    <property type="match status" value="1"/>
</dbReference>
<evidence type="ECO:0000256" key="1">
    <source>
        <dbReference type="SAM" id="MobiDB-lite"/>
    </source>
</evidence>
<feature type="transmembrane region" description="Helical" evidence="2">
    <location>
        <begin position="275"/>
        <end position="301"/>
    </location>
</feature>
<keyword evidence="2" id="KW-0812">Transmembrane</keyword>
<keyword evidence="4" id="KW-1185">Reference proteome</keyword>
<proteinExistence type="predicted"/>
<comment type="caution">
    <text evidence="3">The sequence shown here is derived from an EMBL/GenBank/DDBJ whole genome shotgun (WGS) entry which is preliminary data.</text>
</comment>
<feature type="transmembrane region" description="Helical" evidence="2">
    <location>
        <begin position="35"/>
        <end position="54"/>
    </location>
</feature>
<dbReference type="EMBL" id="VLKF01000001">
    <property type="protein sequence ID" value="TWH72333.1"/>
    <property type="molecule type" value="Genomic_DNA"/>
</dbReference>
<evidence type="ECO:0000313" key="3">
    <source>
        <dbReference type="EMBL" id="TWH72333.1"/>
    </source>
</evidence>
<feature type="transmembrane region" description="Helical" evidence="2">
    <location>
        <begin position="110"/>
        <end position="135"/>
    </location>
</feature>
<dbReference type="OrthoDB" id="4325159at2"/>
<dbReference type="AlphaFoldDB" id="A0A562INQ5"/>
<dbReference type="PANTHER" id="PTHR30354">
    <property type="entry name" value="GNT FAMILY GLUCONATE TRANSPORTER"/>
    <property type="match status" value="1"/>
</dbReference>